<comment type="similarity">
    <text evidence="4">Belongs to the class-IV pyridoxal-phosphate-dependent aminotransferase family.</text>
</comment>
<dbReference type="InterPro" id="IPR043132">
    <property type="entry name" value="BCAT-like_C"/>
</dbReference>
<evidence type="ECO:0000256" key="5">
    <source>
        <dbReference type="ARBA" id="ARBA00013053"/>
    </source>
</evidence>
<dbReference type="Pfam" id="PF01063">
    <property type="entry name" value="Aminotran_4"/>
    <property type="match status" value="1"/>
</dbReference>
<evidence type="ECO:0000256" key="6">
    <source>
        <dbReference type="ARBA" id="ARBA00048212"/>
    </source>
</evidence>
<dbReference type="GO" id="GO:0046394">
    <property type="term" value="P:carboxylic acid biosynthetic process"/>
    <property type="evidence" value="ECO:0007669"/>
    <property type="project" value="UniProtKB-ARBA"/>
</dbReference>
<comment type="catalytic activity">
    <reaction evidence="8">
        <text>L-leucine + 2-oxoglutarate = 4-methyl-2-oxopentanoate + L-glutamate</text>
        <dbReference type="Rhea" id="RHEA:18321"/>
        <dbReference type="ChEBI" id="CHEBI:16810"/>
        <dbReference type="ChEBI" id="CHEBI:17865"/>
        <dbReference type="ChEBI" id="CHEBI:29985"/>
        <dbReference type="ChEBI" id="CHEBI:57427"/>
        <dbReference type="EC" id="2.6.1.42"/>
    </reaction>
</comment>
<comment type="caution">
    <text evidence="9">The sequence shown here is derived from an EMBL/GenBank/DDBJ whole genome shotgun (WGS) entry which is preliminary data.</text>
</comment>
<dbReference type="EC" id="2.6.1.42" evidence="5"/>
<comment type="catalytic activity">
    <reaction evidence="7">
        <text>L-isoleucine + 2-oxoglutarate = (S)-3-methyl-2-oxopentanoate + L-glutamate</text>
        <dbReference type="Rhea" id="RHEA:24801"/>
        <dbReference type="ChEBI" id="CHEBI:16810"/>
        <dbReference type="ChEBI" id="CHEBI:29985"/>
        <dbReference type="ChEBI" id="CHEBI:35146"/>
        <dbReference type="ChEBI" id="CHEBI:58045"/>
        <dbReference type="EC" id="2.6.1.42"/>
    </reaction>
</comment>
<dbReference type="SUPFAM" id="SSF56752">
    <property type="entry name" value="D-aminoacid aminotransferase-like PLP-dependent enzymes"/>
    <property type="match status" value="1"/>
</dbReference>
<dbReference type="GO" id="GO:0052654">
    <property type="term" value="F:L-leucine-2-oxoglutarate transaminase activity"/>
    <property type="evidence" value="ECO:0007669"/>
    <property type="project" value="RHEA"/>
</dbReference>
<dbReference type="GO" id="GO:0052655">
    <property type="term" value="F:L-valine-2-oxoglutarate transaminase activity"/>
    <property type="evidence" value="ECO:0007669"/>
    <property type="project" value="RHEA"/>
</dbReference>
<feature type="non-terminal residue" evidence="9">
    <location>
        <position position="1"/>
    </location>
</feature>
<dbReference type="GO" id="GO:0052656">
    <property type="term" value="F:L-isoleucine-2-oxoglutarate transaminase activity"/>
    <property type="evidence" value="ECO:0007669"/>
    <property type="project" value="RHEA"/>
</dbReference>
<comment type="catalytic activity">
    <reaction evidence="6">
        <text>L-valine + 2-oxoglutarate = 3-methyl-2-oxobutanoate + L-glutamate</text>
        <dbReference type="Rhea" id="RHEA:24813"/>
        <dbReference type="ChEBI" id="CHEBI:11851"/>
        <dbReference type="ChEBI" id="CHEBI:16810"/>
        <dbReference type="ChEBI" id="CHEBI:29985"/>
        <dbReference type="ChEBI" id="CHEBI:57762"/>
        <dbReference type="EC" id="2.6.1.42"/>
    </reaction>
</comment>
<dbReference type="InterPro" id="IPR050571">
    <property type="entry name" value="Class-IV_PLP-Dep_Aminotrnsfr"/>
</dbReference>
<accession>A0A3D3FZC7</accession>
<evidence type="ECO:0000256" key="7">
    <source>
        <dbReference type="ARBA" id="ARBA00048798"/>
    </source>
</evidence>
<sequence>HTPDIAGGALDGITRQTVITIAKDLGYDVVERRITRDEFYIADEAFFTGTAAEVTPIREYDDREIGCGARGPITEQIQSTFFNAVQGKDPKYAHWLTYVK</sequence>
<organism evidence="9 10">
    <name type="scientific">Acinetobacter radioresistens</name>
    <dbReference type="NCBI Taxonomy" id="40216"/>
    <lineage>
        <taxon>Bacteria</taxon>
        <taxon>Pseudomonadati</taxon>
        <taxon>Pseudomonadota</taxon>
        <taxon>Gammaproteobacteria</taxon>
        <taxon>Moraxellales</taxon>
        <taxon>Moraxellaceae</taxon>
        <taxon>Acinetobacter</taxon>
    </lineage>
</organism>
<dbReference type="InterPro" id="IPR036038">
    <property type="entry name" value="Aminotransferase-like"/>
</dbReference>
<comment type="pathway">
    <text evidence="3">Amino-acid biosynthesis; L-leucine biosynthesis; L-leucine from 3-methyl-2-oxobutanoate: step 4/4.</text>
</comment>
<comment type="pathway">
    <text evidence="2">Amino-acid biosynthesis; L-valine biosynthesis; L-valine from pyruvate: step 4/4.</text>
</comment>
<dbReference type="GO" id="GO:0005829">
    <property type="term" value="C:cytosol"/>
    <property type="evidence" value="ECO:0007669"/>
    <property type="project" value="TreeGrafter"/>
</dbReference>
<dbReference type="InterPro" id="IPR001544">
    <property type="entry name" value="Aminotrans_IV"/>
</dbReference>
<evidence type="ECO:0000313" key="9">
    <source>
        <dbReference type="EMBL" id="HCM30508.1"/>
    </source>
</evidence>
<protein>
    <recommendedName>
        <fullName evidence="5">branched-chain-amino-acid transaminase</fullName>
        <ecNumber evidence="5">2.6.1.42</ecNumber>
    </recommendedName>
</protein>
<dbReference type="AlphaFoldDB" id="A0A3D3FZC7"/>
<evidence type="ECO:0000256" key="4">
    <source>
        <dbReference type="ARBA" id="ARBA00009320"/>
    </source>
</evidence>
<keyword evidence="9" id="KW-0808">Transferase</keyword>
<dbReference type="PANTHER" id="PTHR42743:SF11">
    <property type="entry name" value="AMINODEOXYCHORISMATE LYASE"/>
    <property type="match status" value="1"/>
</dbReference>
<dbReference type="PANTHER" id="PTHR42743">
    <property type="entry name" value="AMINO-ACID AMINOTRANSFERASE"/>
    <property type="match status" value="1"/>
</dbReference>
<proteinExistence type="inferred from homology"/>
<evidence type="ECO:0000313" key="10">
    <source>
        <dbReference type="Proteomes" id="UP000262257"/>
    </source>
</evidence>
<evidence type="ECO:0000256" key="8">
    <source>
        <dbReference type="ARBA" id="ARBA00049229"/>
    </source>
</evidence>
<keyword evidence="9" id="KW-0032">Aminotransferase</keyword>
<evidence type="ECO:0000256" key="2">
    <source>
        <dbReference type="ARBA" id="ARBA00004931"/>
    </source>
</evidence>
<dbReference type="Gene3D" id="3.20.10.10">
    <property type="entry name" value="D-amino Acid Aminotransferase, subunit A, domain 2"/>
    <property type="match status" value="1"/>
</dbReference>
<name>A0A3D3FZC7_ACIRA</name>
<evidence type="ECO:0000256" key="1">
    <source>
        <dbReference type="ARBA" id="ARBA00004824"/>
    </source>
</evidence>
<dbReference type="Proteomes" id="UP000262257">
    <property type="component" value="Unassembled WGS sequence"/>
</dbReference>
<reference evidence="9 10" key="1">
    <citation type="journal article" date="2018" name="Nat. Biotechnol.">
        <title>A standardized bacterial taxonomy based on genome phylogeny substantially revises the tree of life.</title>
        <authorList>
            <person name="Parks D.H."/>
            <person name="Chuvochina M."/>
            <person name="Waite D.W."/>
            <person name="Rinke C."/>
            <person name="Skarshewski A."/>
            <person name="Chaumeil P.A."/>
            <person name="Hugenholtz P."/>
        </authorList>
    </citation>
    <scope>NUCLEOTIDE SEQUENCE [LARGE SCALE GENOMIC DNA]</scope>
    <source>
        <strain evidence="9">UBA10045</strain>
    </source>
</reference>
<gene>
    <name evidence="9" type="ORF">DIC32_01645</name>
</gene>
<comment type="pathway">
    <text evidence="1">Amino-acid biosynthesis; L-isoleucine biosynthesis; L-isoleucine from 2-oxobutanoate: step 4/4.</text>
</comment>
<evidence type="ECO:0000256" key="3">
    <source>
        <dbReference type="ARBA" id="ARBA00005072"/>
    </source>
</evidence>
<dbReference type="EMBL" id="DPXL01000024">
    <property type="protein sequence ID" value="HCM30508.1"/>
    <property type="molecule type" value="Genomic_DNA"/>
</dbReference>